<dbReference type="Proteomes" id="UP001156691">
    <property type="component" value="Unassembled WGS sequence"/>
</dbReference>
<evidence type="ECO:0000313" key="5">
    <source>
        <dbReference type="EMBL" id="GLQ57716.1"/>
    </source>
</evidence>
<dbReference type="Gene3D" id="3.40.50.150">
    <property type="entry name" value="Vaccinia Virus protein VP39"/>
    <property type="match status" value="1"/>
</dbReference>
<keyword evidence="2" id="KW-0809">Transit peptide</keyword>
<keyword evidence="4" id="KW-0411">Iron-sulfur</keyword>
<dbReference type="InterPro" id="IPR029063">
    <property type="entry name" value="SAM-dependent_MTases_sf"/>
</dbReference>
<dbReference type="EMBL" id="BSNS01000024">
    <property type="protein sequence ID" value="GLQ57716.1"/>
    <property type="molecule type" value="Genomic_DNA"/>
</dbReference>
<dbReference type="PANTHER" id="PTHR13184:SF5">
    <property type="entry name" value="METHYLTRANSFERASE-LIKE PROTEIN 17, MITOCHONDRIAL"/>
    <property type="match status" value="1"/>
</dbReference>
<dbReference type="PANTHER" id="PTHR13184">
    <property type="entry name" value="37S RIBOSOMAL PROTEIN S22"/>
    <property type="match status" value="1"/>
</dbReference>
<keyword evidence="1" id="KW-0479">Metal-binding</keyword>
<dbReference type="InterPro" id="IPR052571">
    <property type="entry name" value="Mt_RNA_Methyltransferase"/>
</dbReference>
<evidence type="ECO:0000256" key="3">
    <source>
        <dbReference type="ARBA" id="ARBA00023004"/>
    </source>
</evidence>
<evidence type="ECO:0000256" key="2">
    <source>
        <dbReference type="ARBA" id="ARBA00022946"/>
    </source>
</evidence>
<dbReference type="RefSeq" id="WP_284343090.1">
    <property type="nucleotide sequence ID" value="NZ_BSNS01000024.1"/>
</dbReference>
<gene>
    <name evidence="5" type="ORF">GCM10010862_49750</name>
</gene>
<keyword evidence="3" id="KW-0408">Iron</keyword>
<sequence length="330" mass="36565">MADAFPEELTLALRELATGRSRRTLAARAGHISEQYRDRAPSTWHVAAEEDTLAYALSRMPATYAAVSYALWQVDALVDGFSPRTLLDAGSGPGTASWAACALWTDMAQVTMLDHNDRFLSLARSLAASSSQPALREAGILRGDVTAAEWHAGSHDLVTLAYALTELPDDAVEPTVLRLWNRTEGVLVIVEPGRPHDYRRLMRAREALVRAGARIAAPCPHDESCPLVDPDWCHFAVRLARSRDHQALKGARLGYEDEKFSYLVAVRPHLTVRGGWSRVIKRPAATKFSMDMQLCTQGGLVDRQVLKRDKEQFKRARKLEWGDRTAEPGA</sequence>
<keyword evidence="6" id="KW-1185">Reference proteome</keyword>
<evidence type="ECO:0000313" key="6">
    <source>
        <dbReference type="Proteomes" id="UP001156691"/>
    </source>
</evidence>
<name>A0ABQ5WD35_9HYPH</name>
<dbReference type="SUPFAM" id="SSF53335">
    <property type="entry name" value="S-adenosyl-L-methionine-dependent methyltransferases"/>
    <property type="match status" value="1"/>
</dbReference>
<protein>
    <recommendedName>
        <fullName evidence="7">rRNA methyltransferase</fullName>
    </recommendedName>
</protein>
<evidence type="ECO:0000256" key="1">
    <source>
        <dbReference type="ARBA" id="ARBA00022723"/>
    </source>
</evidence>
<evidence type="ECO:0000256" key="4">
    <source>
        <dbReference type="ARBA" id="ARBA00023014"/>
    </source>
</evidence>
<accession>A0ABQ5WD35</accession>
<proteinExistence type="predicted"/>
<comment type="caution">
    <text evidence="5">The sequence shown here is derived from an EMBL/GenBank/DDBJ whole genome shotgun (WGS) entry which is preliminary data.</text>
</comment>
<reference evidence="6" key="1">
    <citation type="journal article" date="2019" name="Int. J. Syst. Evol. Microbiol.">
        <title>The Global Catalogue of Microorganisms (GCM) 10K type strain sequencing project: providing services to taxonomists for standard genome sequencing and annotation.</title>
        <authorList>
            <consortium name="The Broad Institute Genomics Platform"/>
            <consortium name="The Broad Institute Genome Sequencing Center for Infectious Disease"/>
            <person name="Wu L."/>
            <person name="Ma J."/>
        </authorList>
    </citation>
    <scope>NUCLEOTIDE SEQUENCE [LARGE SCALE GENOMIC DNA]</scope>
    <source>
        <strain evidence="6">NBRC 112416</strain>
    </source>
</reference>
<dbReference type="InterPro" id="IPR015324">
    <property type="entry name" value="Ribosomal_Rsm22-like"/>
</dbReference>
<dbReference type="Pfam" id="PF09243">
    <property type="entry name" value="Rsm22"/>
    <property type="match status" value="1"/>
</dbReference>
<evidence type="ECO:0008006" key="7">
    <source>
        <dbReference type="Google" id="ProtNLM"/>
    </source>
</evidence>
<organism evidence="5 6">
    <name type="scientific">Devosia nitrariae</name>
    <dbReference type="NCBI Taxonomy" id="2071872"/>
    <lineage>
        <taxon>Bacteria</taxon>
        <taxon>Pseudomonadati</taxon>
        <taxon>Pseudomonadota</taxon>
        <taxon>Alphaproteobacteria</taxon>
        <taxon>Hyphomicrobiales</taxon>
        <taxon>Devosiaceae</taxon>
        <taxon>Devosia</taxon>
    </lineage>
</organism>